<reference evidence="1" key="1">
    <citation type="submission" date="2023-11" db="EMBL/GenBank/DDBJ databases">
        <authorList>
            <person name="Poullet M."/>
        </authorList>
    </citation>
    <scope>NUCLEOTIDE SEQUENCE</scope>
    <source>
        <strain evidence="1">E1834</strain>
    </source>
</reference>
<name>A0ACB0YGH5_MELEN</name>
<organism evidence="1 2">
    <name type="scientific">Meloidogyne enterolobii</name>
    <name type="common">Root-knot nematode worm</name>
    <name type="synonym">Meloidogyne mayaguensis</name>
    <dbReference type="NCBI Taxonomy" id="390850"/>
    <lineage>
        <taxon>Eukaryota</taxon>
        <taxon>Metazoa</taxon>
        <taxon>Ecdysozoa</taxon>
        <taxon>Nematoda</taxon>
        <taxon>Chromadorea</taxon>
        <taxon>Rhabditida</taxon>
        <taxon>Tylenchina</taxon>
        <taxon>Tylenchomorpha</taxon>
        <taxon>Tylenchoidea</taxon>
        <taxon>Meloidogynidae</taxon>
        <taxon>Meloidogyninae</taxon>
        <taxon>Meloidogyne</taxon>
    </lineage>
</organism>
<keyword evidence="2" id="KW-1185">Reference proteome</keyword>
<dbReference type="EMBL" id="CAVMJV010000012">
    <property type="protein sequence ID" value="CAK5045939.1"/>
    <property type="molecule type" value="Genomic_DNA"/>
</dbReference>
<protein>
    <submittedName>
        <fullName evidence="1">Uncharacterized protein</fullName>
    </submittedName>
</protein>
<gene>
    <name evidence="1" type="ORF">MENTE1834_LOCUS11897</name>
</gene>
<proteinExistence type="predicted"/>
<sequence length="56" mass="6555">MHTYPFIPPSPQFTHGISYTLISFIIPLYPRYYSNPHPSKHFYISQKKVGLLTLIC</sequence>
<evidence type="ECO:0000313" key="2">
    <source>
        <dbReference type="Proteomes" id="UP001497535"/>
    </source>
</evidence>
<evidence type="ECO:0000313" key="1">
    <source>
        <dbReference type="EMBL" id="CAK5045939.1"/>
    </source>
</evidence>
<comment type="caution">
    <text evidence="1">The sequence shown here is derived from an EMBL/GenBank/DDBJ whole genome shotgun (WGS) entry which is preliminary data.</text>
</comment>
<dbReference type="Proteomes" id="UP001497535">
    <property type="component" value="Unassembled WGS sequence"/>
</dbReference>
<accession>A0ACB0YGH5</accession>